<dbReference type="InterPro" id="IPR049397">
    <property type="entry name" value="EthR_C"/>
</dbReference>
<proteinExistence type="predicted"/>
<keyword evidence="1 2" id="KW-0238">DNA-binding</keyword>
<dbReference type="GO" id="GO:0003677">
    <property type="term" value="F:DNA binding"/>
    <property type="evidence" value="ECO:0007669"/>
    <property type="project" value="UniProtKB-UniRule"/>
</dbReference>
<name>W1IQ16_9GAMM</name>
<dbReference type="PANTHER" id="PTHR43479:SF7">
    <property type="entry name" value="TETR-FAMILY TRANSCRIPTIONAL REGULATOR"/>
    <property type="match status" value="1"/>
</dbReference>
<evidence type="ECO:0000256" key="1">
    <source>
        <dbReference type="ARBA" id="ARBA00023125"/>
    </source>
</evidence>
<feature type="domain" description="HTH tetR-type" evidence="3">
    <location>
        <begin position="27"/>
        <end position="87"/>
    </location>
</feature>
<organism evidence="4 5">
    <name type="scientific">Xenorhabdus szentirmaii DSM 16338</name>
    <dbReference type="NCBI Taxonomy" id="1427518"/>
    <lineage>
        <taxon>Bacteria</taxon>
        <taxon>Pseudomonadati</taxon>
        <taxon>Pseudomonadota</taxon>
        <taxon>Gammaproteobacteria</taxon>
        <taxon>Enterobacterales</taxon>
        <taxon>Morganellaceae</taxon>
        <taxon>Xenorhabdus</taxon>
    </lineage>
</organism>
<feature type="DNA-binding region" description="H-T-H motif" evidence="2">
    <location>
        <begin position="50"/>
        <end position="69"/>
    </location>
</feature>
<protein>
    <submittedName>
        <fullName evidence="4">Transcriptional regulator</fullName>
    </submittedName>
</protein>
<dbReference type="SUPFAM" id="SSF48498">
    <property type="entry name" value="Tetracyclin repressor-like, C-terminal domain"/>
    <property type="match status" value="1"/>
</dbReference>
<dbReference type="InterPro" id="IPR001647">
    <property type="entry name" value="HTH_TetR"/>
</dbReference>
<comment type="caution">
    <text evidence="4">The sequence shown here is derived from an EMBL/GenBank/DDBJ whole genome shotgun (WGS) entry which is preliminary data.</text>
</comment>
<keyword evidence="5" id="KW-1185">Reference proteome</keyword>
<dbReference type="Proteomes" id="UP000019202">
    <property type="component" value="Unassembled WGS sequence"/>
</dbReference>
<accession>W1IQ16</accession>
<dbReference type="Gene3D" id="1.10.10.60">
    <property type="entry name" value="Homeodomain-like"/>
    <property type="match status" value="1"/>
</dbReference>
<dbReference type="PROSITE" id="PS50977">
    <property type="entry name" value="HTH_TETR_2"/>
    <property type="match status" value="1"/>
</dbReference>
<dbReference type="EMBL" id="CBXF010000001">
    <property type="protein sequence ID" value="CDL80514.1"/>
    <property type="molecule type" value="Genomic_DNA"/>
</dbReference>
<dbReference type="SUPFAM" id="SSF46689">
    <property type="entry name" value="Homeodomain-like"/>
    <property type="match status" value="1"/>
</dbReference>
<dbReference type="Pfam" id="PF21313">
    <property type="entry name" value="EthR_C"/>
    <property type="match status" value="1"/>
</dbReference>
<evidence type="ECO:0000256" key="2">
    <source>
        <dbReference type="PROSITE-ProRule" id="PRU00335"/>
    </source>
</evidence>
<dbReference type="STRING" id="1427518.XSR1_10003"/>
<dbReference type="PRINTS" id="PR00455">
    <property type="entry name" value="HTHTETR"/>
</dbReference>
<gene>
    <name evidence="4" type="ORF">XSR1_10003</name>
</gene>
<dbReference type="Pfam" id="PF00440">
    <property type="entry name" value="TetR_N"/>
    <property type="match status" value="1"/>
</dbReference>
<sequence length="213" mass="25026">MLYTYTVSINLLVIMKTYQRRPKHDPKESEQEILNAAEQFLIEHPFRALNVDEVMRRTGLKRPAFYVHFRDKYDLVLRVVQNVGQELFKIANRLLKGNNFQDDSLRAIEEVVEVYHKHGAFLRALAEAAGADERVEQVYYSLIQDFISETIKHIYKEQALGRISKDIEVEETARALIWLEERYLSEAFGRTPQADPKIVVKVLHNIWMSSLYR</sequence>
<evidence type="ECO:0000313" key="4">
    <source>
        <dbReference type="EMBL" id="CDL80514.1"/>
    </source>
</evidence>
<dbReference type="Gene3D" id="1.10.357.10">
    <property type="entry name" value="Tetracycline Repressor, domain 2"/>
    <property type="match status" value="1"/>
</dbReference>
<evidence type="ECO:0000313" key="5">
    <source>
        <dbReference type="Proteomes" id="UP000019202"/>
    </source>
</evidence>
<dbReference type="RefSeq" id="WP_211293374.1">
    <property type="nucleotide sequence ID" value="NZ_NIBV01000002.1"/>
</dbReference>
<evidence type="ECO:0000259" key="3">
    <source>
        <dbReference type="PROSITE" id="PS50977"/>
    </source>
</evidence>
<dbReference type="PANTHER" id="PTHR43479">
    <property type="entry name" value="ACREF/ENVCD OPERON REPRESSOR-RELATED"/>
    <property type="match status" value="1"/>
</dbReference>
<dbReference type="InterPro" id="IPR009057">
    <property type="entry name" value="Homeodomain-like_sf"/>
</dbReference>
<dbReference type="InterPro" id="IPR050624">
    <property type="entry name" value="HTH-type_Tx_Regulator"/>
</dbReference>
<dbReference type="AlphaFoldDB" id="W1IQ16"/>
<reference evidence="4" key="1">
    <citation type="submission" date="2013-11" db="EMBL/GenBank/DDBJ databases">
        <title>Draft genome sequence and annotation of the entomopathogenic bacteria, Xenorhabdus cabanillasi strain JM26 and Xenorhabdus szentirmai strain DSM 16338.</title>
        <authorList>
            <person name="Gualtieri M."/>
            <person name="Ogier J.C."/>
            <person name="Pages S."/>
            <person name="Givaudan A."/>
            <person name="Gaudriault S."/>
        </authorList>
    </citation>
    <scope>NUCLEOTIDE SEQUENCE [LARGE SCALE GENOMIC DNA]</scope>
    <source>
        <strain evidence="4">DSM 16338</strain>
    </source>
</reference>
<dbReference type="InterPro" id="IPR036271">
    <property type="entry name" value="Tet_transcr_reg_TetR-rel_C_sf"/>
</dbReference>